<name>A0A563UFR3_9SPHI</name>
<evidence type="ECO:0000256" key="1">
    <source>
        <dbReference type="SAM" id="Phobius"/>
    </source>
</evidence>
<dbReference type="EMBL" id="VOEJ01000002">
    <property type="protein sequence ID" value="TWR30220.1"/>
    <property type="molecule type" value="Genomic_DNA"/>
</dbReference>
<dbReference type="Proteomes" id="UP000320042">
    <property type="component" value="Unassembled WGS sequence"/>
</dbReference>
<dbReference type="PANTHER" id="PTHR39419">
    <property type="entry name" value="SLL0814 PROTEIN"/>
    <property type="match status" value="1"/>
</dbReference>
<keyword evidence="1" id="KW-0472">Membrane</keyword>
<feature type="transmembrane region" description="Helical" evidence="1">
    <location>
        <begin position="108"/>
        <end position="126"/>
    </location>
</feature>
<dbReference type="AlphaFoldDB" id="A0A563UFR3"/>
<evidence type="ECO:0000313" key="2">
    <source>
        <dbReference type="EMBL" id="TWR30220.1"/>
    </source>
</evidence>
<feature type="transmembrane region" description="Helical" evidence="1">
    <location>
        <begin position="12"/>
        <end position="32"/>
    </location>
</feature>
<keyword evidence="1" id="KW-1133">Transmembrane helix</keyword>
<feature type="transmembrane region" description="Helical" evidence="1">
    <location>
        <begin position="171"/>
        <end position="190"/>
    </location>
</feature>
<gene>
    <name evidence="2" type="ORF">FPZ43_04560</name>
</gene>
<dbReference type="OrthoDB" id="9811293at2"/>
<feature type="transmembrane region" description="Helical" evidence="1">
    <location>
        <begin position="197"/>
        <end position="216"/>
    </location>
</feature>
<feature type="transmembrane region" description="Helical" evidence="1">
    <location>
        <begin position="65"/>
        <end position="88"/>
    </location>
</feature>
<comment type="caution">
    <text evidence="2">The sequence shown here is derived from an EMBL/GenBank/DDBJ whole genome shotgun (WGS) entry which is preliminary data.</text>
</comment>
<dbReference type="Pfam" id="PF04240">
    <property type="entry name" value="Caroten_synth"/>
    <property type="match status" value="1"/>
</dbReference>
<protein>
    <submittedName>
        <fullName evidence="2">Carotenoid biosynthesis protein</fullName>
    </submittedName>
</protein>
<proteinExistence type="predicted"/>
<keyword evidence="3" id="KW-1185">Reference proteome</keyword>
<keyword evidence="1" id="KW-0812">Transmembrane</keyword>
<feature type="transmembrane region" description="Helical" evidence="1">
    <location>
        <begin position="133"/>
        <end position="151"/>
    </location>
</feature>
<dbReference type="PANTHER" id="PTHR39419:SF1">
    <property type="entry name" value="SLL0814 PROTEIN"/>
    <property type="match status" value="1"/>
</dbReference>
<accession>A0A563UFR3</accession>
<evidence type="ECO:0000313" key="3">
    <source>
        <dbReference type="Proteomes" id="UP000320042"/>
    </source>
</evidence>
<reference evidence="2 3" key="1">
    <citation type="submission" date="2019-07" db="EMBL/GenBank/DDBJ databases">
        <authorList>
            <person name="Kim J."/>
        </authorList>
    </citation>
    <scope>NUCLEOTIDE SEQUENCE [LARGE SCALE GENOMIC DNA]</scope>
    <source>
        <strain evidence="3">dk17</strain>
    </source>
</reference>
<dbReference type="RefSeq" id="WP_146380680.1">
    <property type="nucleotide sequence ID" value="NZ_VOEJ01000002.1"/>
</dbReference>
<dbReference type="InterPro" id="IPR007354">
    <property type="entry name" value="CruF-like"/>
</dbReference>
<sequence>MEGPQNMTTIKPRLASGIIILFHLVGLVGLALPVSRPLFLQIVPFHLLLMLAIILLSHDTINTKLLLFATIIYLAGYTAEWLGVHGYWLFGNYAYGPTLGTKLNDIPLTIGINWFLLIYGVGVTLQRSRLKSLFARVAIGAAIMVLLDLLIEPVAIKLDYWQWQDNIIPFKNYLCWYLLSFILLYIFEAFKFKKQSIVGPVLILVEFVFFGLLGLVI</sequence>
<organism evidence="2 3">
    <name type="scientific">Mucilaginibacter pallidiroseus</name>
    <dbReference type="NCBI Taxonomy" id="2599295"/>
    <lineage>
        <taxon>Bacteria</taxon>
        <taxon>Pseudomonadati</taxon>
        <taxon>Bacteroidota</taxon>
        <taxon>Sphingobacteriia</taxon>
        <taxon>Sphingobacteriales</taxon>
        <taxon>Sphingobacteriaceae</taxon>
        <taxon>Mucilaginibacter</taxon>
    </lineage>
</organism>
<feature type="transmembrane region" description="Helical" evidence="1">
    <location>
        <begin position="38"/>
        <end position="58"/>
    </location>
</feature>